<dbReference type="EMBL" id="BGPR01011374">
    <property type="protein sequence ID" value="GBN50980.1"/>
    <property type="molecule type" value="Genomic_DNA"/>
</dbReference>
<dbReference type="OrthoDB" id="6417831at2759"/>
<proteinExistence type="predicted"/>
<dbReference type="AlphaFoldDB" id="A0A4Y2PKD9"/>
<gene>
    <name evidence="2" type="ORF">AVEN_204674_1</name>
</gene>
<evidence type="ECO:0000313" key="2">
    <source>
        <dbReference type="EMBL" id="GBN50980.1"/>
    </source>
</evidence>
<comment type="caution">
    <text evidence="2">The sequence shown here is derived from an EMBL/GenBank/DDBJ whole genome shotgun (WGS) entry which is preliminary data.</text>
</comment>
<protein>
    <submittedName>
        <fullName evidence="2">Uncharacterized protein</fullName>
    </submittedName>
</protein>
<organism evidence="2 3">
    <name type="scientific">Araneus ventricosus</name>
    <name type="common">Orbweaver spider</name>
    <name type="synonym">Epeira ventricosa</name>
    <dbReference type="NCBI Taxonomy" id="182803"/>
    <lineage>
        <taxon>Eukaryota</taxon>
        <taxon>Metazoa</taxon>
        <taxon>Ecdysozoa</taxon>
        <taxon>Arthropoda</taxon>
        <taxon>Chelicerata</taxon>
        <taxon>Arachnida</taxon>
        <taxon>Araneae</taxon>
        <taxon>Araneomorphae</taxon>
        <taxon>Entelegynae</taxon>
        <taxon>Araneoidea</taxon>
        <taxon>Araneidae</taxon>
        <taxon>Araneus</taxon>
    </lineage>
</organism>
<name>A0A4Y2PKD9_ARAVE</name>
<evidence type="ECO:0000313" key="3">
    <source>
        <dbReference type="Proteomes" id="UP000499080"/>
    </source>
</evidence>
<reference evidence="2 3" key="1">
    <citation type="journal article" date="2019" name="Sci. Rep.">
        <title>Orb-weaving spider Araneus ventricosus genome elucidates the spidroin gene catalogue.</title>
        <authorList>
            <person name="Kono N."/>
            <person name="Nakamura H."/>
            <person name="Ohtoshi R."/>
            <person name="Moran D.A.P."/>
            <person name="Shinohara A."/>
            <person name="Yoshida Y."/>
            <person name="Fujiwara M."/>
            <person name="Mori M."/>
            <person name="Tomita M."/>
            <person name="Arakawa K."/>
        </authorList>
    </citation>
    <scope>NUCLEOTIDE SEQUENCE [LARGE SCALE GENOMIC DNA]</scope>
</reference>
<feature type="signal peptide" evidence="1">
    <location>
        <begin position="1"/>
        <end position="27"/>
    </location>
</feature>
<sequence>MLINLKDSSFVLFYIVLLSFVAHQVHSRGSLIQDSRTTTDLGNALCNKNASIAIFFRETSSRPRPFSHTIVTIDFHVTNYRLTFGVDPSRGKSE</sequence>
<dbReference type="Proteomes" id="UP000499080">
    <property type="component" value="Unassembled WGS sequence"/>
</dbReference>
<accession>A0A4Y2PKD9</accession>
<feature type="chain" id="PRO_5021277646" evidence="1">
    <location>
        <begin position="28"/>
        <end position="94"/>
    </location>
</feature>
<keyword evidence="1" id="KW-0732">Signal</keyword>
<evidence type="ECO:0000256" key="1">
    <source>
        <dbReference type="SAM" id="SignalP"/>
    </source>
</evidence>
<keyword evidence="3" id="KW-1185">Reference proteome</keyword>